<proteinExistence type="predicted"/>
<comment type="caution">
    <text evidence="3">The sequence shown here is derived from an EMBL/GenBank/DDBJ whole genome shotgun (WGS) entry which is preliminary data.</text>
</comment>
<organism evidence="3 4">
    <name type="scientific">Mycobacterium alsense</name>
    <dbReference type="NCBI Taxonomy" id="324058"/>
    <lineage>
        <taxon>Bacteria</taxon>
        <taxon>Bacillati</taxon>
        <taxon>Actinomycetota</taxon>
        <taxon>Actinomycetes</taxon>
        <taxon>Mycobacteriales</taxon>
        <taxon>Mycobacteriaceae</taxon>
        <taxon>Mycobacterium</taxon>
    </lineage>
</organism>
<dbReference type="RefSeq" id="WP_068211613.1">
    <property type="nucleotide sequence ID" value="NZ_LZIT01000204.1"/>
</dbReference>
<dbReference type="Pfam" id="PF05305">
    <property type="entry name" value="DUF732"/>
    <property type="match status" value="1"/>
</dbReference>
<evidence type="ECO:0000259" key="2">
    <source>
        <dbReference type="Pfam" id="PF05305"/>
    </source>
</evidence>
<sequence>MTRTAVAAAKWSTFGAVLVSAAVLLGAAPASADPTDDAFLAALAKNGITISNPDTALSMARKVCTGLDNGQPSTALAMRIVKDTDLSPRQAGYFVGVSVAAYCPQYKGNTDDSLNWLVPFPPMM</sequence>
<evidence type="ECO:0000313" key="3">
    <source>
        <dbReference type="EMBL" id="OBG35124.1"/>
    </source>
</evidence>
<gene>
    <name evidence="3" type="ORF">A5672_21845</name>
</gene>
<feature type="chain" id="PRO_5044866013" description="DUF732 domain-containing protein" evidence="1">
    <location>
        <begin position="33"/>
        <end position="124"/>
    </location>
</feature>
<feature type="signal peptide" evidence="1">
    <location>
        <begin position="1"/>
        <end position="32"/>
    </location>
</feature>
<dbReference type="EMBL" id="LZIT01000204">
    <property type="protein sequence ID" value="OBG35124.1"/>
    <property type="molecule type" value="Genomic_DNA"/>
</dbReference>
<feature type="domain" description="DUF732" evidence="2">
    <location>
        <begin position="36"/>
        <end position="105"/>
    </location>
</feature>
<keyword evidence="1" id="KW-0732">Signal</keyword>
<reference evidence="3 4" key="1">
    <citation type="submission" date="2016-06" db="EMBL/GenBank/DDBJ databases">
        <authorList>
            <person name="Sutton G."/>
            <person name="Brinkac L."/>
            <person name="Sanka R."/>
            <person name="Adams M."/>
            <person name="Lau E."/>
            <person name="Sam S."/>
            <person name="Sreng N."/>
            <person name="Him V."/>
            <person name="Kerleguer A."/>
            <person name="Cheng S."/>
        </authorList>
    </citation>
    <scope>NUCLEOTIDE SEQUENCE [LARGE SCALE GENOMIC DNA]</scope>
    <source>
        <strain evidence="3 4">E2978</strain>
    </source>
</reference>
<dbReference type="Proteomes" id="UP000092086">
    <property type="component" value="Unassembled WGS sequence"/>
</dbReference>
<evidence type="ECO:0000256" key="1">
    <source>
        <dbReference type="SAM" id="SignalP"/>
    </source>
</evidence>
<dbReference type="InterPro" id="IPR007969">
    <property type="entry name" value="DUF732"/>
</dbReference>
<dbReference type="AlphaFoldDB" id="A0ABD6NXZ7"/>
<evidence type="ECO:0000313" key="4">
    <source>
        <dbReference type="Proteomes" id="UP000092086"/>
    </source>
</evidence>
<name>A0ABD6NXZ7_9MYCO</name>
<accession>A0ABD6NXZ7</accession>
<protein>
    <recommendedName>
        <fullName evidence="2">DUF732 domain-containing protein</fullName>
    </recommendedName>
</protein>